<dbReference type="GO" id="GO:0003676">
    <property type="term" value="F:nucleic acid binding"/>
    <property type="evidence" value="ECO:0007669"/>
    <property type="project" value="InterPro"/>
</dbReference>
<evidence type="ECO:0000256" key="2">
    <source>
        <dbReference type="ARBA" id="ARBA00022723"/>
    </source>
</evidence>
<sequence length="286" mass="31225">MTRILVLLTALTALLVASPAGAYWEYGHQTIAQIAWANIKPTTRTRVLALLRQQALLGTPECKAGTIDDAAIWADCIKGIKNPDGTQKFGNTSAWHYQDVNICQPFDLIEACKDDNCVSAQIVRDAKILADRRAPTADRVRALVFLIHFVGDLHQPLHAGEKGDKGGNDVKADYGTYTASRLNLHSIWDGYLAERAISTRPSLVRRYPAAERGQIAAGSVTDWSRESWQVAHDATYATAVGGDPCGPTPTRAKLDNATIERLVPTVRLEVKRGGLRLTKMLDQALG</sequence>
<feature type="signal peptide" evidence="7">
    <location>
        <begin position="1"/>
        <end position="22"/>
    </location>
</feature>
<dbReference type="GO" id="GO:0046872">
    <property type="term" value="F:metal ion binding"/>
    <property type="evidence" value="ECO:0007669"/>
    <property type="project" value="UniProtKB-KW"/>
</dbReference>
<evidence type="ECO:0000313" key="9">
    <source>
        <dbReference type="Proteomes" id="UP000315673"/>
    </source>
</evidence>
<dbReference type="InterPro" id="IPR003154">
    <property type="entry name" value="S1/P1nuclease"/>
</dbReference>
<proteinExistence type="predicted"/>
<accession>A0A5B8LKF5</accession>
<dbReference type="OrthoDB" id="267579at2"/>
<name>A0A5B8LKF5_9SPHN</name>
<dbReference type="SUPFAM" id="SSF48537">
    <property type="entry name" value="Phospholipase C/P1 nuclease"/>
    <property type="match status" value="1"/>
</dbReference>
<feature type="chain" id="PRO_5022695334" description="S1/P1 Nuclease" evidence="7">
    <location>
        <begin position="23"/>
        <end position="286"/>
    </location>
</feature>
<evidence type="ECO:0000256" key="4">
    <source>
        <dbReference type="ARBA" id="ARBA00022801"/>
    </source>
</evidence>
<keyword evidence="3" id="KW-0255">Endonuclease</keyword>
<dbReference type="EMBL" id="CP042306">
    <property type="protein sequence ID" value="QDZ08399.1"/>
    <property type="molecule type" value="Genomic_DNA"/>
</dbReference>
<evidence type="ECO:0008006" key="10">
    <source>
        <dbReference type="Google" id="ProtNLM"/>
    </source>
</evidence>
<organism evidence="8 9">
    <name type="scientific">Sphingomonas panacisoli</name>
    <dbReference type="NCBI Taxonomy" id="1813879"/>
    <lineage>
        <taxon>Bacteria</taxon>
        <taxon>Pseudomonadati</taxon>
        <taxon>Pseudomonadota</taxon>
        <taxon>Alphaproteobacteria</taxon>
        <taxon>Sphingomonadales</taxon>
        <taxon>Sphingomonadaceae</taxon>
        <taxon>Sphingomonas</taxon>
    </lineage>
</organism>
<dbReference type="RefSeq" id="WP_146572888.1">
    <property type="nucleotide sequence ID" value="NZ_CP042306.1"/>
</dbReference>
<dbReference type="PANTHER" id="PTHR33146">
    <property type="entry name" value="ENDONUCLEASE 4"/>
    <property type="match status" value="1"/>
</dbReference>
<evidence type="ECO:0000256" key="5">
    <source>
        <dbReference type="ARBA" id="ARBA00023157"/>
    </source>
</evidence>
<evidence type="ECO:0000256" key="1">
    <source>
        <dbReference type="ARBA" id="ARBA00022722"/>
    </source>
</evidence>
<keyword evidence="2" id="KW-0479">Metal-binding</keyword>
<keyword evidence="7" id="KW-0732">Signal</keyword>
<reference evidence="8 9" key="1">
    <citation type="submission" date="2019-07" db="EMBL/GenBank/DDBJ databases">
        <title>Full genome sequence of Sphingomonas sp. 4R-6-7(HKS19).</title>
        <authorList>
            <person name="Im W.-T."/>
        </authorList>
    </citation>
    <scope>NUCLEOTIDE SEQUENCE [LARGE SCALE GENOMIC DNA]</scope>
    <source>
        <strain evidence="8 9">HKS19</strain>
    </source>
</reference>
<evidence type="ECO:0000256" key="7">
    <source>
        <dbReference type="SAM" id="SignalP"/>
    </source>
</evidence>
<dbReference type="AlphaFoldDB" id="A0A5B8LKF5"/>
<dbReference type="Proteomes" id="UP000315673">
    <property type="component" value="Chromosome"/>
</dbReference>
<gene>
    <name evidence="8" type="ORF">FPZ24_13730</name>
</gene>
<dbReference type="KEGG" id="spai:FPZ24_13730"/>
<protein>
    <recommendedName>
        <fullName evidence="10">S1/P1 Nuclease</fullName>
    </recommendedName>
</protein>
<keyword evidence="9" id="KW-1185">Reference proteome</keyword>
<dbReference type="PANTHER" id="PTHR33146:SF26">
    <property type="entry name" value="ENDONUCLEASE 4"/>
    <property type="match status" value="1"/>
</dbReference>
<evidence type="ECO:0000256" key="3">
    <source>
        <dbReference type="ARBA" id="ARBA00022759"/>
    </source>
</evidence>
<dbReference type="GO" id="GO:0006308">
    <property type="term" value="P:DNA catabolic process"/>
    <property type="evidence" value="ECO:0007669"/>
    <property type="project" value="InterPro"/>
</dbReference>
<keyword evidence="6" id="KW-0325">Glycoprotein</keyword>
<keyword evidence="1" id="KW-0540">Nuclease</keyword>
<dbReference type="GO" id="GO:0016788">
    <property type="term" value="F:hydrolase activity, acting on ester bonds"/>
    <property type="evidence" value="ECO:0007669"/>
    <property type="project" value="InterPro"/>
</dbReference>
<evidence type="ECO:0000313" key="8">
    <source>
        <dbReference type="EMBL" id="QDZ08399.1"/>
    </source>
</evidence>
<dbReference type="Gene3D" id="1.10.575.10">
    <property type="entry name" value="P1 Nuclease"/>
    <property type="match status" value="1"/>
</dbReference>
<keyword evidence="5" id="KW-1015">Disulfide bond</keyword>
<dbReference type="Pfam" id="PF02265">
    <property type="entry name" value="S1-P1_nuclease"/>
    <property type="match status" value="1"/>
</dbReference>
<dbReference type="CDD" id="cd11010">
    <property type="entry name" value="S1-P1_nuclease"/>
    <property type="match status" value="1"/>
</dbReference>
<keyword evidence="4" id="KW-0378">Hydrolase</keyword>
<evidence type="ECO:0000256" key="6">
    <source>
        <dbReference type="ARBA" id="ARBA00023180"/>
    </source>
</evidence>
<dbReference type="InterPro" id="IPR008947">
    <property type="entry name" value="PLipase_C/P1_nuclease_dom_sf"/>
</dbReference>
<dbReference type="GO" id="GO:0004519">
    <property type="term" value="F:endonuclease activity"/>
    <property type="evidence" value="ECO:0007669"/>
    <property type="project" value="UniProtKB-KW"/>
</dbReference>